<dbReference type="PROSITE" id="PS51257">
    <property type="entry name" value="PROKAR_LIPOPROTEIN"/>
    <property type="match status" value="1"/>
</dbReference>
<comment type="caution">
    <text evidence="1">The sequence shown here is derived from an EMBL/GenBank/DDBJ whole genome shotgun (WGS) entry which is preliminary data.</text>
</comment>
<protein>
    <submittedName>
        <fullName evidence="1">Slp family lipoprotein</fullName>
    </submittedName>
</protein>
<name>A0A845SF38_9GAMM</name>
<dbReference type="RefSeq" id="WP_162365388.1">
    <property type="nucleotide sequence ID" value="NZ_WUBS01000004.1"/>
</dbReference>
<dbReference type="AlphaFoldDB" id="A0A845SF38"/>
<dbReference type="NCBIfam" id="TIGR00752">
    <property type="entry name" value="slp"/>
    <property type="match status" value="1"/>
</dbReference>
<dbReference type="PANTHER" id="PTHR37530:SF1">
    <property type="entry name" value="OUTER MEMBRANE PROTEIN SLP"/>
    <property type="match status" value="1"/>
</dbReference>
<reference evidence="1 2" key="2">
    <citation type="submission" date="2020-02" db="EMBL/GenBank/DDBJ databases">
        <title>The new genus of Enterobacteriales.</title>
        <authorList>
            <person name="Kim I.S."/>
        </authorList>
    </citation>
    <scope>NUCLEOTIDE SEQUENCE [LARGE SCALE GENOMIC DNA]</scope>
    <source>
        <strain evidence="1 2">SAP-6</strain>
    </source>
</reference>
<sequence>MVSGAGRRRFPWTALVLVLSGCATVPDAVRGTSPTPQQDLVRVLNAPSLYVGQESRFGGKVVKVTNLNGRTRLEIASVPLDDSARPTLHQPSNGRVVAYVNGFLEPTDFNRQWVTVVGPITGTEKGVVDKADYTFVVVRADGYKRWQLTQQVVAPMGPPMSPWGWGGRYGRGWGPDWGYGYGFGSAQVETVLTE</sequence>
<dbReference type="PANTHER" id="PTHR37530">
    <property type="entry name" value="OUTER MEMBRANE PROTEIN SLP"/>
    <property type="match status" value="1"/>
</dbReference>
<gene>
    <name evidence="1" type="ORF">GRH90_06940</name>
</gene>
<dbReference type="Pfam" id="PF03843">
    <property type="entry name" value="Slp"/>
    <property type="match status" value="1"/>
</dbReference>
<keyword evidence="2" id="KW-1185">Reference proteome</keyword>
<keyword evidence="1" id="KW-0449">Lipoprotein</keyword>
<organism evidence="1 2">
    <name type="scientific">Acerihabitans arboris</name>
    <dbReference type="NCBI Taxonomy" id="2691583"/>
    <lineage>
        <taxon>Bacteria</taxon>
        <taxon>Pseudomonadati</taxon>
        <taxon>Pseudomonadota</taxon>
        <taxon>Gammaproteobacteria</taxon>
        <taxon>Enterobacterales</taxon>
        <taxon>Pectobacteriaceae</taxon>
        <taxon>Acerihabitans</taxon>
    </lineage>
</organism>
<evidence type="ECO:0000313" key="1">
    <source>
        <dbReference type="EMBL" id="NDL62489.1"/>
    </source>
</evidence>
<dbReference type="Proteomes" id="UP000461443">
    <property type="component" value="Unassembled WGS sequence"/>
</dbReference>
<dbReference type="GO" id="GO:0019867">
    <property type="term" value="C:outer membrane"/>
    <property type="evidence" value="ECO:0007669"/>
    <property type="project" value="InterPro"/>
</dbReference>
<evidence type="ECO:0000313" key="2">
    <source>
        <dbReference type="Proteomes" id="UP000461443"/>
    </source>
</evidence>
<reference evidence="1 2" key="1">
    <citation type="submission" date="2019-12" db="EMBL/GenBank/DDBJ databases">
        <authorList>
            <person name="Lee S.D."/>
        </authorList>
    </citation>
    <scope>NUCLEOTIDE SEQUENCE [LARGE SCALE GENOMIC DNA]</scope>
    <source>
        <strain evidence="1 2">SAP-6</strain>
    </source>
</reference>
<proteinExistence type="predicted"/>
<dbReference type="PIRSF" id="PIRSF004982">
    <property type="entry name" value="SlP"/>
    <property type="match status" value="1"/>
</dbReference>
<dbReference type="EMBL" id="WUBS01000004">
    <property type="protein sequence ID" value="NDL62489.1"/>
    <property type="molecule type" value="Genomic_DNA"/>
</dbReference>
<dbReference type="InterPro" id="IPR004658">
    <property type="entry name" value="OMP_Slp"/>
</dbReference>
<accession>A0A845SF38</accession>